<dbReference type="Proteomes" id="UP001519363">
    <property type="component" value="Unassembled WGS sequence"/>
</dbReference>
<dbReference type="EMBL" id="JAGIOO010000001">
    <property type="protein sequence ID" value="MBP2475770.1"/>
    <property type="molecule type" value="Genomic_DNA"/>
</dbReference>
<proteinExistence type="predicted"/>
<comment type="caution">
    <text evidence="2">The sequence shown here is derived from an EMBL/GenBank/DDBJ whole genome shotgun (WGS) entry which is preliminary data.</text>
</comment>
<keyword evidence="1" id="KW-0472">Membrane</keyword>
<organism evidence="2 3">
    <name type="scientific">Crossiella equi</name>
    <dbReference type="NCBI Taxonomy" id="130796"/>
    <lineage>
        <taxon>Bacteria</taxon>
        <taxon>Bacillati</taxon>
        <taxon>Actinomycetota</taxon>
        <taxon>Actinomycetes</taxon>
        <taxon>Pseudonocardiales</taxon>
        <taxon>Pseudonocardiaceae</taxon>
        <taxon>Crossiella</taxon>
    </lineage>
</organism>
<keyword evidence="1" id="KW-0812">Transmembrane</keyword>
<evidence type="ECO:0000313" key="2">
    <source>
        <dbReference type="EMBL" id="MBP2475770.1"/>
    </source>
</evidence>
<name>A0ABS5AGR5_9PSEU</name>
<protein>
    <submittedName>
        <fullName evidence="2">Membrane protein</fullName>
    </submittedName>
</protein>
<sequence length="52" mass="5723">MLQILGLILLVWIALSVVGFLVKGLFWLVVVGGVAFAAVSAWAWVKKQNQIR</sequence>
<keyword evidence="1" id="KW-1133">Transmembrane helix</keyword>
<accession>A0ABS5AGR5</accession>
<evidence type="ECO:0000256" key="1">
    <source>
        <dbReference type="SAM" id="Phobius"/>
    </source>
</evidence>
<feature type="transmembrane region" description="Helical" evidence="1">
    <location>
        <begin position="26"/>
        <end position="45"/>
    </location>
</feature>
<reference evidence="2 3" key="1">
    <citation type="submission" date="2021-03" db="EMBL/GenBank/DDBJ databases">
        <title>Sequencing the genomes of 1000 actinobacteria strains.</title>
        <authorList>
            <person name="Klenk H.-P."/>
        </authorList>
    </citation>
    <scope>NUCLEOTIDE SEQUENCE [LARGE SCALE GENOMIC DNA]</scope>
    <source>
        <strain evidence="2 3">DSM 44580</strain>
    </source>
</reference>
<dbReference type="RefSeq" id="WP_169733793.1">
    <property type="nucleotide sequence ID" value="NZ_JAGIOO010000001.1"/>
</dbReference>
<gene>
    <name evidence="2" type="ORF">JOF53_004642</name>
</gene>
<keyword evidence="3" id="KW-1185">Reference proteome</keyword>
<evidence type="ECO:0000313" key="3">
    <source>
        <dbReference type="Proteomes" id="UP001519363"/>
    </source>
</evidence>